<evidence type="ECO:0000313" key="3">
    <source>
        <dbReference type="Proteomes" id="UP000767238"/>
    </source>
</evidence>
<dbReference type="AlphaFoldDB" id="A0A9P8GK92"/>
<feature type="non-terminal residue" evidence="2">
    <location>
        <position position="222"/>
    </location>
</feature>
<accession>A0A9P8GK92</accession>
<protein>
    <submittedName>
        <fullName evidence="2">Uncharacterized protein</fullName>
    </submittedName>
</protein>
<organism evidence="2 3">
    <name type="scientific">Aureobasidium melanogenum</name>
    <name type="common">Aureobasidium pullulans var. melanogenum</name>
    <dbReference type="NCBI Taxonomy" id="46634"/>
    <lineage>
        <taxon>Eukaryota</taxon>
        <taxon>Fungi</taxon>
        <taxon>Dikarya</taxon>
        <taxon>Ascomycota</taxon>
        <taxon>Pezizomycotina</taxon>
        <taxon>Dothideomycetes</taxon>
        <taxon>Dothideomycetidae</taxon>
        <taxon>Dothideales</taxon>
        <taxon>Saccotheciaceae</taxon>
        <taxon>Aureobasidium</taxon>
    </lineage>
</organism>
<comment type="caution">
    <text evidence="2">The sequence shown here is derived from an EMBL/GenBank/DDBJ whole genome shotgun (WGS) entry which is preliminary data.</text>
</comment>
<name>A0A9P8GK92_AURME</name>
<gene>
    <name evidence="2" type="ORF">KCV03_g3693</name>
</gene>
<dbReference type="Proteomes" id="UP000767238">
    <property type="component" value="Unassembled WGS sequence"/>
</dbReference>
<evidence type="ECO:0000313" key="2">
    <source>
        <dbReference type="EMBL" id="KAH0224199.1"/>
    </source>
</evidence>
<sequence>MQPPRCCWHRIQHYRTPQGFALLRSSTDTIPLLTTGMAKVLPYHHDGEVDVNHVGDISRSATAEHFVLPPRPEKGGTYSPVISPAYSINNDFDSFSDTDQPANFTTSADDVDDIAELEMSRDAQELPKTAHLDSQNPSFVEPKVNTEHRGRGIKASTQEVPMPVLPLAVHALSRTQLCLSGIDATIGAFPSSFPRHTSSTVHPVLSSLISLPILSFLISQHI</sequence>
<dbReference type="EMBL" id="JAHFYH010000020">
    <property type="protein sequence ID" value="KAH0224199.1"/>
    <property type="molecule type" value="Genomic_DNA"/>
</dbReference>
<reference evidence="2" key="1">
    <citation type="journal article" date="2021" name="J Fungi (Basel)">
        <title>Virulence traits and population genomics of the black yeast Aureobasidium melanogenum.</title>
        <authorList>
            <person name="Cernosa A."/>
            <person name="Sun X."/>
            <person name="Gostincar C."/>
            <person name="Fang C."/>
            <person name="Gunde-Cimerman N."/>
            <person name="Song Z."/>
        </authorList>
    </citation>
    <scope>NUCLEOTIDE SEQUENCE</scope>
    <source>
        <strain evidence="2">EXF-8016</strain>
    </source>
</reference>
<evidence type="ECO:0000256" key="1">
    <source>
        <dbReference type="SAM" id="MobiDB-lite"/>
    </source>
</evidence>
<reference evidence="2" key="2">
    <citation type="submission" date="2021-08" db="EMBL/GenBank/DDBJ databases">
        <authorList>
            <person name="Gostincar C."/>
            <person name="Sun X."/>
            <person name="Song Z."/>
            <person name="Gunde-Cimerman N."/>
        </authorList>
    </citation>
    <scope>NUCLEOTIDE SEQUENCE</scope>
    <source>
        <strain evidence="2">EXF-8016</strain>
    </source>
</reference>
<proteinExistence type="predicted"/>
<feature type="region of interest" description="Disordered" evidence="1">
    <location>
        <begin position="126"/>
        <end position="147"/>
    </location>
</feature>